<dbReference type="GO" id="GO:0046872">
    <property type="term" value="F:metal ion binding"/>
    <property type="evidence" value="ECO:0007669"/>
    <property type="project" value="UniProtKB-KW"/>
</dbReference>
<dbReference type="InterPro" id="IPR015366">
    <property type="entry name" value="S53_propep"/>
</dbReference>
<keyword evidence="3" id="KW-0479">Metal-binding</keyword>
<dbReference type="AlphaFoldDB" id="A0A4Q0T8C3"/>
<dbReference type="SMART" id="SM00944">
    <property type="entry name" value="Pro-kuma_activ"/>
    <property type="match status" value="1"/>
</dbReference>
<dbReference type="SUPFAM" id="SSF52743">
    <property type="entry name" value="Subtilisin-like"/>
    <property type="match status" value="1"/>
</dbReference>
<comment type="caution">
    <text evidence="10">The sequence shown here is derived from an EMBL/GenBank/DDBJ whole genome shotgun (WGS) entry which is preliminary data.</text>
</comment>
<dbReference type="InterPro" id="IPR050819">
    <property type="entry name" value="Tripeptidyl-peptidase_I"/>
</dbReference>
<dbReference type="EMBL" id="RDSM01000001">
    <property type="protein sequence ID" value="RXH57861.1"/>
    <property type="molecule type" value="Genomic_DNA"/>
</dbReference>
<keyword evidence="5" id="KW-0720">Serine protease</keyword>
<gene>
    <name evidence="10" type="ORF">GRAN_1171</name>
</gene>
<dbReference type="CDD" id="cd11377">
    <property type="entry name" value="Pro-peptidase_S53"/>
    <property type="match status" value="1"/>
</dbReference>
<evidence type="ECO:0000256" key="3">
    <source>
        <dbReference type="ARBA" id="ARBA00022723"/>
    </source>
</evidence>
<dbReference type="InterPro" id="IPR030400">
    <property type="entry name" value="Sedolisin_dom"/>
</dbReference>
<keyword evidence="6" id="KW-0106">Calcium</keyword>
<organism evidence="10 11">
    <name type="scientific">Granulicella sibirica</name>
    <dbReference type="NCBI Taxonomy" id="2479048"/>
    <lineage>
        <taxon>Bacteria</taxon>
        <taxon>Pseudomonadati</taxon>
        <taxon>Acidobacteriota</taxon>
        <taxon>Terriglobia</taxon>
        <taxon>Terriglobales</taxon>
        <taxon>Acidobacteriaceae</taxon>
        <taxon>Granulicella</taxon>
    </lineage>
</organism>
<comment type="cofactor">
    <cofactor evidence="1">
        <name>Ca(2+)</name>
        <dbReference type="ChEBI" id="CHEBI:29108"/>
    </cofactor>
</comment>
<evidence type="ECO:0000259" key="9">
    <source>
        <dbReference type="PROSITE" id="PS51695"/>
    </source>
</evidence>
<evidence type="ECO:0000313" key="11">
    <source>
        <dbReference type="Proteomes" id="UP000289437"/>
    </source>
</evidence>
<dbReference type="InterPro" id="IPR036852">
    <property type="entry name" value="Peptidase_S8/S53_dom_sf"/>
</dbReference>
<dbReference type="Proteomes" id="UP000289437">
    <property type="component" value="Unassembled WGS sequence"/>
</dbReference>
<dbReference type="Gene3D" id="3.40.50.200">
    <property type="entry name" value="Peptidase S8/S53 domain"/>
    <property type="match status" value="1"/>
</dbReference>
<dbReference type="Pfam" id="PF16640">
    <property type="entry name" value="Big_3_5"/>
    <property type="match status" value="4"/>
</dbReference>
<dbReference type="SUPFAM" id="SSF54897">
    <property type="entry name" value="Protease propeptides/inhibitors"/>
    <property type="match status" value="1"/>
</dbReference>
<evidence type="ECO:0000256" key="8">
    <source>
        <dbReference type="SAM" id="MobiDB-lite"/>
    </source>
</evidence>
<evidence type="ECO:0000313" key="10">
    <source>
        <dbReference type="EMBL" id="RXH57861.1"/>
    </source>
</evidence>
<evidence type="ECO:0000256" key="5">
    <source>
        <dbReference type="ARBA" id="ARBA00022825"/>
    </source>
</evidence>
<dbReference type="NCBIfam" id="NF047446">
    <property type="entry name" value="barrel_OmpL47"/>
    <property type="match status" value="1"/>
</dbReference>
<dbReference type="Gene3D" id="3.30.1920.20">
    <property type="match status" value="1"/>
</dbReference>
<reference evidence="11" key="2">
    <citation type="submission" date="2019-02" db="EMBL/GenBank/DDBJ databases">
        <title>Granulicella sibirica sp. nov., a psychrotolerant acidobacterium isolated from an organic soil layer in forested tundra, West Siberia.</title>
        <authorList>
            <person name="Oshkin I.Y."/>
            <person name="Kulichevskaya I.S."/>
            <person name="Rijpstra W.I.C."/>
            <person name="Sinninghe Damste J.S."/>
            <person name="Rakitin A.L."/>
            <person name="Ravin N.V."/>
            <person name="Dedysh S.N."/>
        </authorList>
    </citation>
    <scope>NUCLEOTIDE SEQUENCE [LARGE SCALE GENOMIC DNA]</scope>
    <source>
        <strain evidence="11">AF10</strain>
    </source>
</reference>
<feature type="region of interest" description="Disordered" evidence="8">
    <location>
        <begin position="178"/>
        <end position="208"/>
    </location>
</feature>
<dbReference type="Gene3D" id="2.60.40.10">
    <property type="entry name" value="Immunoglobulins"/>
    <property type="match status" value="4"/>
</dbReference>
<dbReference type="GO" id="GO:0004252">
    <property type="term" value="F:serine-type endopeptidase activity"/>
    <property type="evidence" value="ECO:0007669"/>
    <property type="project" value="InterPro"/>
</dbReference>
<dbReference type="PANTHER" id="PTHR14218:SF15">
    <property type="entry name" value="TRIPEPTIDYL-PEPTIDASE 1"/>
    <property type="match status" value="1"/>
</dbReference>
<dbReference type="Pfam" id="PF09286">
    <property type="entry name" value="Pro-kuma_activ"/>
    <property type="match status" value="1"/>
</dbReference>
<proteinExistence type="predicted"/>
<reference evidence="10 11" key="1">
    <citation type="submission" date="2018-11" db="EMBL/GenBank/DDBJ databases">
        <authorList>
            <person name="Mardanov A.V."/>
            <person name="Ravin N.V."/>
            <person name="Dedysh S.N."/>
        </authorList>
    </citation>
    <scope>NUCLEOTIDE SEQUENCE [LARGE SCALE GENOMIC DNA]</scope>
    <source>
        <strain evidence="10 11">AF10</strain>
    </source>
</reference>
<dbReference type="PANTHER" id="PTHR14218">
    <property type="entry name" value="PROTEASE S8 TRIPEPTIDYL PEPTIDASE I CLN2"/>
    <property type="match status" value="1"/>
</dbReference>
<evidence type="ECO:0000256" key="7">
    <source>
        <dbReference type="ARBA" id="ARBA00023145"/>
    </source>
</evidence>
<accession>A0A4Q0T8C3</accession>
<keyword evidence="11" id="KW-1185">Reference proteome</keyword>
<dbReference type="PROSITE" id="PS51695">
    <property type="entry name" value="SEDOLISIN"/>
    <property type="match status" value="1"/>
</dbReference>
<dbReference type="GO" id="GO:0008240">
    <property type="term" value="F:tripeptidyl-peptidase activity"/>
    <property type="evidence" value="ECO:0007669"/>
    <property type="project" value="TreeGrafter"/>
</dbReference>
<evidence type="ECO:0000256" key="4">
    <source>
        <dbReference type="ARBA" id="ARBA00022801"/>
    </source>
</evidence>
<dbReference type="InterPro" id="IPR032109">
    <property type="entry name" value="Big_3_5"/>
</dbReference>
<name>A0A4Q0T8C3_9BACT</name>
<dbReference type="GO" id="GO:0006508">
    <property type="term" value="P:proteolysis"/>
    <property type="evidence" value="ECO:0007669"/>
    <property type="project" value="UniProtKB-KW"/>
</dbReference>
<dbReference type="InterPro" id="IPR013783">
    <property type="entry name" value="Ig-like_fold"/>
</dbReference>
<protein>
    <submittedName>
        <fullName evidence="10">Fibronectin type III domain protein</fullName>
    </submittedName>
</protein>
<evidence type="ECO:0000256" key="2">
    <source>
        <dbReference type="ARBA" id="ARBA00022670"/>
    </source>
</evidence>
<evidence type="ECO:0000256" key="1">
    <source>
        <dbReference type="ARBA" id="ARBA00001913"/>
    </source>
</evidence>
<evidence type="ECO:0000256" key="6">
    <source>
        <dbReference type="ARBA" id="ARBA00022837"/>
    </source>
</evidence>
<keyword evidence="7" id="KW-0865">Zymogen</keyword>
<keyword evidence="4" id="KW-0378">Hydrolase</keyword>
<dbReference type="InterPro" id="IPR058094">
    <property type="entry name" value="Ig-like_OmpL47-like"/>
</dbReference>
<feature type="domain" description="Peptidase S53" evidence="9">
    <location>
        <begin position="234"/>
        <end position="642"/>
    </location>
</feature>
<sequence>MREGRAALLNHYNPNQKLRLVLNIRPPHLADEDAFIKELTTKGSPGFHKFLSQDEWNTRFAPSAEDEQSVVDWAESAGLAVTKRFPNRLLVDVEATAGTIEHAFGVTMNNYQVGDEVDFANDRDPVIPSRLSGILGAVVGLNNIERVQRMGTSMPTIKGPDYVAGPALTPLDKLQLSGTPSKAPWNKPAASIAKQKKTRTSTGFGANDSYSLDDKNGTYAMDPANVQSSQGYDYNALQRFSGCCNVPGNPGGSPPESSIALVGYGNYNASDIVTFFQAYGMAANVTPYCIDGSTCPAVDGEAPLDVEYSGAMSNSYGSYLDTAAIYEYEMTNNYWSTFEDAYNDVLSDGKAKVVSTSYGGSEDPNSTSANIETGTMHSILNNMIASGITLIAASGDKGASADGSTTSVQYPSADPNFLAAGGTQLNLYTDGTFLSESAWQGYTYSGASKQNYGGSTGGRSVLFAAPYWQTMNNGSSGTYPNGVQSPYYSWQTVNGTTTEYVNTNYNSRLLPDLALTANPGVLGQWYYSGGAWLNYGGGTSIVAPELAGFFAQENSYLDRIGNVCGSGSSPCSPVGLASPFIYDAGLYGAPHDPFYDMTSGCNSNDVTVANNLFYYCAYTGYDPITGWGSANMMQLAWAINWQLIPAAGNPSLTFSGPSTNVWYNTDQIVGWTLSDAGSGNYPAPGALGFTQGWDSIPADSYSQPHGGGGDSFYTGPEFINPTGGCLSFNGASGCAGGNQGCHTAYVRGWDNQGRTTYASYGPVCVDTVAPTSSASLSGATNGSVYTGAVTITITSSDSTSGIAHTYYSLDGSSYTGYSSPLTIGATARGPHTLYYYSIDNAGNYSSVKSASFTISSITTTTLTSSLNPSIYGEAVTFKAAVTANPSGAPTGAVNFVSGSTVLGSANLTNGVASFTVANLAVGTGHINAIFVGNTSYLASSSSAVTEIINKANSTTAITSSLNPSYYGQAITFKATVTPSHGGAADGTVKFLYGTNVLGTATLSGNVASLTLSNLPVGPAHMSANYVGNNNIGGSNSSALAQVINKAKTTLALSSSKNPSTHGASVTFTAKVVAASGPIPTGAITFKSGSTVIGTGTLNTAGVAALAISTLPVGNASITADYGGSANDAASISAVLAETIAEAKTTTTITSSLNPAPHGTAITFTAKVVAASGAIPTGTVTFKNGSTVIGAGALNTAGVAALATSTLPVGTASITADYGGSANDVASASAVLSEVSK</sequence>
<keyword evidence="2" id="KW-0645">Protease</keyword>